<reference evidence="2 3" key="1">
    <citation type="submission" date="2020-08" db="EMBL/GenBank/DDBJ databases">
        <title>Genomic Encyclopedia of Type Strains, Phase IV (KMG-IV): sequencing the most valuable type-strain genomes for metagenomic binning, comparative biology and taxonomic classification.</title>
        <authorList>
            <person name="Goeker M."/>
        </authorList>
    </citation>
    <scope>NUCLEOTIDE SEQUENCE [LARGE SCALE GENOMIC DNA]</scope>
    <source>
        <strain evidence="2 3">DSM 102044</strain>
    </source>
</reference>
<keyword evidence="1" id="KW-0051">Antiviral defense</keyword>
<protein>
    <recommendedName>
        <fullName evidence="4">Nucleotidyltransferase</fullName>
    </recommendedName>
</protein>
<evidence type="ECO:0000256" key="1">
    <source>
        <dbReference type="ARBA" id="ARBA00023118"/>
    </source>
</evidence>
<organism evidence="2 3">
    <name type="scientific">Algoriphagus iocasae</name>
    <dbReference type="NCBI Taxonomy" id="1836499"/>
    <lineage>
        <taxon>Bacteria</taxon>
        <taxon>Pseudomonadati</taxon>
        <taxon>Bacteroidota</taxon>
        <taxon>Cytophagia</taxon>
        <taxon>Cytophagales</taxon>
        <taxon>Cyclobacteriaceae</taxon>
        <taxon>Algoriphagus</taxon>
    </lineage>
</organism>
<dbReference type="RefSeq" id="WP_184493634.1">
    <property type="nucleotide sequence ID" value="NZ_JACIJO010000001.1"/>
</dbReference>
<name>A0A841MJA1_9BACT</name>
<proteinExistence type="predicted"/>
<evidence type="ECO:0000313" key="2">
    <source>
        <dbReference type="EMBL" id="MBB6325409.1"/>
    </source>
</evidence>
<dbReference type="Proteomes" id="UP000588604">
    <property type="component" value="Unassembled WGS sequence"/>
</dbReference>
<dbReference type="GO" id="GO:0051607">
    <property type="term" value="P:defense response to virus"/>
    <property type="evidence" value="ECO:0007669"/>
    <property type="project" value="UniProtKB-KW"/>
</dbReference>
<gene>
    <name evidence="2" type="ORF">FHS59_001024</name>
</gene>
<dbReference type="Pfam" id="PF18144">
    <property type="entry name" value="SMODS"/>
    <property type="match status" value="1"/>
</dbReference>
<dbReference type="EMBL" id="JACIJO010000001">
    <property type="protein sequence ID" value="MBB6325409.1"/>
    <property type="molecule type" value="Genomic_DNA"/>
</dbReference>
<comment type="caution">
    <text evidence="2">The sequence shown here is derived from an EMBL/GenBank/DDBJ whole genome shotgun (WGS) entry which is preliminary data.</text>
</comment>
<evidence type="ECO:0008006" key="4">
    <source>
        <dbReference type="Google" id="ProtNLM"/>
    </source>
</evidence>
<dbReference type="CDD" id="cd05400">
    <property type="entry name" value="NT_2-5OAS_ClassI-CCAase"/>
    <property type="match status" value="1"/>
</dbReference>
<evidence type="ECO:0000313" key="3">
    <source>
        <dbReference type="Proteomes" id="UP000588604"/>
    </source>
</evidence>
<dbReference type="GO" id="GO:0016779">
    <property type="term" value="F:nucleotidyltransferase activity"/>
    <property type="evidence" value="ECO:0007669"/>
    <property type="project" value="InterPro"/>
</dbReference>
<dbReference type="AlphaFoldDB" id="A0A841MJA1"/>
<keyword evidence="3" id="KW-1185">Reference proteome</keyword>
<sequence length="375" mass="43524">MILLGKKATQIDDLLDRMAEEVQLDKTRRDRMKSSYEAVKEWIEADEKFFKPYKYDVYPHGSVRIMTTVKPFGREEFDLDIAIHLKYGTPHSPERIYNELRRRLNEHGLYRDMLEAKNRCIRLKYAGDYHMDILPGVQEVEYDRNRIMVPDRELGSWVSSNPRGYADWFIAQSNLVKESLLEKALRAENLPVDDFSKKKPLQRGVQLIKRYRDIYFQKDDSYKTSSVILTTIAGQFYQGEDSIFNTVDNIVSTIQNSIGQSYGRLKILNPVNADEDFTDKWDKEPEYYEAFKRFSFHLHSEWQKLKKDNGIIEESRIMKGLFGDDLFVKAQGSQAMEIERSRKSNALGVATGTGVLTSTSSLGSIPIKNNTFFGE</sequence>
<accession>A0A841MJA1</accession>
<dbReference type="InterPro" id="IPR006116">
    <property type="entry name" value="NT_2-5OAS_ClassI-CCAase"/>
</dbReference>